<dbReference type="HOGENOM" id="CLU_021980_4_0_1"/>
<dbReference type="AlphaFoldDB" id="D0N8W0"/>
<dbReference type="InParanoid" id="D0N8W0"/>
<reference evidence="7" key="1">
    <citation type="journal article" date="2009" name="Nature">
        <title>Genome sequence and analysis of the Irish potato famine pathogen Phytophthora infestans.</title>
        <authorList>
            <consortium name="The Broad Institute Genome Sequencing Platform"/>
            <person name="Haas B.J."/>
            <person name="Kamoun S."/>
            <person name="Zody M.C."/>
            <person name="Jiang R.H."/>
            <person name="Handsaker R.E."/>
            <person name="Cano L.M."/>
            <person name="Grabherr M."/>
            <person name="Kodira C.D."/>
            <person name="Raffaele S."/>
            <person name="Torto-Alalibo T."/>
            <person name="Bozkurt T.O."/>
            <person name="Ah-Fong A.M."/>
            <person name="Alvarado L."/>
            <person name="Anderson V.L."/>
            <person name="Armstrong M.R."/>
            <person name="Avrova A."/>
            <person name="Baxter L."/>
            <person name="Beynon J."/>
            <person name="Boevink P.C."/>
            <person name="Bollmann S.R."/>
            <person name="Bos J.I."/>
            <person name="Bulone V."/>
            <person name="Cai G."/>
            <person name="Cakir C."/>
            <person name="Carrington J.C."/>
            <person name="Chawner M."/>
            <person name="Conti L."/>
            <person name="Costanzo S."/>
            <person name="Ewan R."/>
            <person name="Fahlgren N."/>
            <person name="Fischbach M.A."/>
            <person name="Fugelstad J."/>
            <person name="Gilroy E.M."/>
            <person name="Gnerre S."/>
            <person name="Green P.J."/>
            <person name="Grenville-Briggs L.J."/>
            <person name="Griffith J."/>
            <person name="Grunwald N.J."/>
            <person name="Horn K."/>
            <person name="Horner N.R."/>
            <person name="Hu C.H."/>
            <person name="Huitema E."/>
            <person name="Jeong D.H."/>
            <person name="Jones A.M."/>
            <person name="Jones J.D."/>
            <person name="Jones R.W."/>
            <person name="Karlsson E.K."/>
            <person name="Kunjeti S.G."/>
            <person name="Lamour K."/>
            <person name="Liu Z."/>
            <person name="Ma L."/>
            <person name="Maclean D."/>
            <person name="Chibucos M.C."/>
            <person name="McDonald H."/>
            <person name="McWalters J."/>
            <person name="Meijer H.J."/>
            <person name="Morgan W."/>
            <person name="Morris P.F."/>
            <person name="Munro C.A."/>
            <person name="O'Neill K."/>
            <person name="Ospina-Giraldo M."/>
            <person name="Pinzon A."/>
            <person name="Pritchard L."/>
            <person name="Ramsahoye B."/>
            <person name="Ren Q."/>
            <person name="Restrepo S."/>
            <person name="Roy S."/>
            <person name="Sadanandom A."/>
            <person name="Savidor A."/>
            <person name="Schornack S."/>
            <person name="Schwartz D.C."/>
            <person name="Schumann U.D."/>
            <person name="Schwessinger B."/>
            <person name="Seyer L."/>
            <person name="Sharpe T."/>
            <person name="Silvar C."/>
            <person name="Song J."/>
            <person name="Studholme D.J."/>
            <person name="Sykes S."/>
            <person name="Thines M."/>
            <person name="van de Vondervoort P.J."/>
            <person name="Phuntumart V."/>
            <person name="Wawra S."/>
            <person name="Weide R."/>
            <person name="Win J."/>
            <person name="Young C."/>
            <person name="Zhou S."/>
            <person name="Fry W."/>
            <person name="Meyers B.C."/>
            <person name="van West P."/>
            <person name="Ristaino J."/>
            <person name="Govers F."/>
            <person name="Birch P.R."/>
            <person name="Whisson S.C."/>
            <person name="Judelson H.S."/>
            <person name="Nusbaum C."/>
        </authorList>
    </citation>
    <scope>NUCLEOTIDE SEQUENCE [LARGE SCALE GENOMIC DNA]</scope>
    <source>
        <strain evidence="7">T30-4</strain>
    </source>
</reference>
<dbReference type="eggNOG" id="ENOG502RG6I">
    <property type="taxonomic scope" value="Eukaryota"/>
</dbReference>
<dbReference type="KEGG" id="pif:PITG_07680"/>
<dbReference type="Gene3D" id="2.160.20.10">
    <property type="entry name" value="Single-stranded right-handed beta-helix, Pectin lyase-like"/>
    <property type="match status" value="1"/>
</dbReference>
<evidence type="ECO:0000256" key="4">
    <source>
        <dbReference type="ARBA" id="ARBA00039082"/>
    </source>
</evidence>
<dbReference type="OMA" id="CENCACC"/>
<dbReference type="Proteomes" id="UP000006643">
    <property type="component" value="Unassembled WGS sequence"/>
</dbReference>
<dbReference type="OrthoDB" id="1637350at2759"/>
<evidence type="ECO:0000256" key="1">
    <source>
        <dbReference type="ARBA" id="ARBA00023157"/>
    </source>
</evidence>
<gene>
    <name evidence="6" type="ORF">PITG_07680</name>
</gene>
<dbReference type="GO" id="GO:0030570">
    <property type="term" value="F:pectate lyase activity"/>
    <property type="evidence" value="ECO:0007669"/>
    <property type="project" value="InterPro"/>
</dbReference>
<dbReference type="InterPro" id="IPR012334">
    <property type="entry name" value="Pectin_lyas_fold"/>
</dbReference>
<dbReference type="RefSeq" id="XP_002904626.1">
    <property type="nucleotide sequence ID" value="XM_002904580.1"/>
</dbReference>
<keyword evidence="7" id="KW-1185">Reference proteome</keyword>
<dbReference type="EC" id="4.2.2.10" evidence="4"/>
<dbReference type="PANTHER" id="PTHR31683">
    <property type="entry name" value="PECTATE LYASE 18-RELATED"/>
    <property type="match status" value="1"/>
</dbReference>
<dbReference type="SUPFAM" id="SSF51126">
    <property type="entry name" value="Pectin lyase-like"/>
    <property type="match status" value="1"/>
</dbReference>
<dbReference type="STRING" id="403677.D0N8W0"/>
<keyword evidence="5" id="KW-0732">Signal</keyword>
<evidence type="ECO:0000313" key="7">
    <source>
        <dbReference type="Proteomes" id="UP000006643"/>
    </source>
</evidence>
<evidence type="ECO:0000256" key="2">
    <source>
        <dbReference type="ARBA" id="ARBA00036818"/>
    </source>
</evidence>
<dbReference type="VEuPathDB" id="FungiDB:PITG_07680"/>
<sequence length="303" mass="32530">MGHLRLAIAAALAVVVKSVSAFTIGSPPGFAAGTAGGADGTVVYPNTNEELIAYLNAPEPLVLVLNNTFDFRGTEGATTEIGCRPQSARECIPANSGFKSQDVILTNGMNNTGGCKNGTETIVAYDNAYRWRMKVTSHKTICGIGRRGVIMGKGMTLKGDNIIVQNIHITELNRHLVWGGDALFMEGTINGTKTMNNIWIDHVKVSRVGRQMLIVSKAGVASLTVSNSDFDGEIDYSASCNGRHYWTILLYGKEVGVSLLDNYVHSTSGRSLKIGDKNSSVIAHVANNYFSNLDNHLMGMRGC</sequence>
<proteinExistence type="predicted"/>
<protein>
    <recommendedName>
        <fullName evidence="4">pectin lyase</fullName>
        <ecNumber evidence="4">4.2.2.10</ecNumber>
    </recommendedName>
</protein>
<evidence type="ECO:0000256" key="5">
    <source>
        <dbReference type="SAM" id="SignalP"/>
    </source>
</evidence>
<keyword evidence="6" id="KW-0456">Lyase</keyword>
<evidence type="ECO:0000313" key="6">
    <source>
        <dbReference type="EMBL" id="EEY53995.1"/>
    </source>
</evidence>
<dbReference type="GeneID" id="9462796"/>
<feature type="signal peptide" evidence="5">
    <location>
        <begin position="1"/>
        <end position="21"/>
    </location>
</feature>
<evidence type="ECO:0000256" key="3">
    <source>
        <dbReference type="ARBA" id="ARBA00037631"/>
    </source>
</evidence>
<dbReference type="InterPro" id="IPR045032">
    <property type="entry name" value="PEL"/>
</dbReference>
<dbReference type="EMBL" id="DS028128">
    <property type="protein sequence ID" value="EEY53995.1"/>
    <property type="molecule type" value="Genomic_DNA"/>
</dbReference>
<name>D0N8W0_PHYIT</name>
<accession>D0N8W0</accession>
<comment type="catalytic activity">
    <reaction evidence="2">
        <text>Eliminative cleavage of (1-&gt;4)-alpha-D-galacturonan methyl ester to give oligosaccharides with 4-deoxy-6-O-methyl-alpha-D-galact-4-enuronosyl groups at their non-reducing ends.</text>
        <dbReference type="EC" id="4.2.2.10"/>
    </reaction>
</comment>
<keyword evidence="1" id="KW-1015">Disulfide bond</keyword>
<dbReference type="InterPro" id="IPR011050">
    <property type="entry name" value="Pectin_lyase_fold/virulence"/>
</dbReference>
<dbReference type="GO" id="GO:0047490">
    <property type="term" value="F:pectin lyase activity"/>
    <property type="evidence" value="ECO:0007669"/>
    <property type="project" value="UniProtKB-EC"/>
</dbReference>
<comment type="function">
    <text evidence="3">Pectinolytic enzymes consist of four classes of enzymes: pectin lyase, polygalacturonase, pectin methylesterase and rhamnogalacturonase. Among pectinolytic enzymes, pectin lyase is the most important in depolymerization of pectin, since it cleaves internal glycosidic bonds of highly methylated pectins.</text>
</comment>
<dbReference type="PANTHER" id="PTHR31683:SF67">
    <property type="entry name" value="PECTIN LYASE F-RELATED"/>
    <property type="match status" value="1"/>
</dbReference>
<organism evidence="6 7">
    <name type="scientific">Phytophthora infestans (strain T30-4)</name>
    <name type="common">Potato late blight agent</name>
    <dbReference type="NCBI Taxonomy" id="403677"/>
    <lineage>
        <taxon>Eukaryota</taxon>
        <taxon>Sar</taxon>
        <taxon>Stramenopiles</taxon>
        <taxon>Oomycota</taxon>
        <taxon>Peronosporomycetes</taxon>
        <taxon>Peronosporales</taxon>
        <taxon>Peronosporaceae</taxon>
        <taxon>Phytophthora</taxon>
    </lineage>
</organism>
<feature type="chain" id="PRO_5003012223" description="pectin lyase" evidence="5">
    <location>
        <begin position="22"/>
        <end position="303"/>
    </location>
</feature>